<reference evidence="1" key="2">
    <citation type="submission" date="2025-08" db="UniProtKB">
        <authorList>
            <consortium name="Ensembl"/>
        </authorList>
    </citation>
    <scope>IDENTIFICATION</scope>
</reference>
<dbReference type="Ensembl" id="ENSOART00020063349.1">
    <property type="protein sequence ID" value="ENSOARP00020056891.1"/>
    <property type="gene ID" value="ENSOARG00020009298.2"/>
</dbReference>
<gene>
    <name evidence="1" type="primary">XXYLT1</name>
</gene>
<evidence type="ECO:0000313" key="1">
    <source>
        <dbReference type="Ensembl" id="ENSOARP00020056891.1"/>
    </source>
</evidence>
<organism evidence="1">
    <name type="scientific">Ovis aries</name>
    <name type="common">Sheep</name>
    <dbReference type="NCBI Taxonomy" id="9940"/>
    <lineage>
        <taxon>Eukaryota</taxon>
        <taxon>Metazoa</taxon>
        <taxon>Chordata</taxon>
        <taxon>Craniata</taxon>
        <taxon>Vertebrata</taxon>
        <taxon>Euteleostomi</taxon>
        <taxon>Mammalia</taxon>
        <taxon>Eutheria</taxon>
        <taxon>Laurasiatheria</taxon>
        <taxon>Artiodactyla</taxon>
        <taxon>Ruminantia</taxon>
        <taxon>Pecora</taxon>
        <taxon>Bovidae</taxon>
        <taxon>Caprinae</taxon>
        <taxon>Ovis</taxon>
    </lineage>
</organism>
<reference evidence="1" key="1">
    <citation type="submission" date="2020-11" db="EMBL/GenBank/DDBJ databases">
        <authorList>
            <person name="Davenport K.M."/>
            <person name="Bickhart D.M."/>
            <person name="Smith T.P.L."/>
            <person name="Murdoch B.M."/>
            <person name="Rosen B.D."/>
        </authorList>
    </citation>
    <scope>NUCLEOTIDE SEQUENCE [LARGE SCALE GENOMIC DNA]</scope>
    <source>
        <strain evidence="1">OAR_USU_Benz2616</strain>
    </source>
</reference>
<proteinExistence type="predicted"/>
<accession>A0AC11E8H1</accession>
<sequence length="117" mass="12654">MIRRWGSGSRRACEAHPLGAGGYRVAALTELPGVAGASSNLWDFAQMLPLLNAQPALYLVVFHDVGVLTDKLFPVVEAMQKHFSAGSGTYYSDSIFFLSVAMHQIMPKVNTEGQGLI</sequence>
<reference evidence="1" key="3">
    <citation type="submission" date="2025-09" db="UniProtKB">
        <authorList>
            <consortium name="Ensembl"/>
        </authorList>
    </citation>
    <scope>IDENTIFICATION</scope>
</reference>
<protein>
    <submittedName>
        <fullName evidence="1">Xyloside xylosyltransferase 1</fullName>
    </submittedName>
</protein>
<name>A0AC11E8H1_SHEEP</name>